<evidence type="ECO:0000259" key="6">
    <source>
        <dbReference type="PROSITE" id="PS50893"/>
    </source>
</evidence>
<feature type="domain" description="ABC transporter" evidence="6">
    <location>
        <begin position="46"/>
        <end position="276"/>
    </location>
</feature>
<comment type="caution">
    <text evidence="7">The sequence shown here is derived from an EMBL/GenBank/DDBJ whole genome shotgun (WGS) entry which is preliminary data.</text>
</comment>
<dbReference type="RefSeq" id="WP_190107708.1">
    <property type="nucleotide sequence ID" value="NZ_BMVB01000001.1"/>
</dbReference>
<dbReference type="EMBL" id="BMVB01000001">
    <property type="protein sequence ID" value="GHC33618.1"/>
    <property type="molecule type" value="Genomic_DNA"/>
</dbReference>
<protein>
    <submittedName>
        <fullName evidence="7">Daunorubicin resistance protein DrrA family ABC transporter ATP-binding protein</fullName>
    </submittedName>
</protein>
<comment type="similarity">
    <text evidence="4">Belongs to the ABC transporter superfamily. Drug exporter-1 (DrugE1) (TC 3.A.1.105) family.</text>
</comment>
<reference evidence="7" key="1">
    <citation type="journal article" date="2014" name="Int. J. Syst. Evol. Microbiol.">
        <title>Complete genome sequence of Corynebacterium casei LMG S-19264T (=DSM 44701T), isolated from a smear-ripened cheese.</title>
        <authorList>
            <consortium name="US DOE Joint Genome Institute (JGI-PGF)"/>
            <person name="Walter F."/>
            <person name="Albersmeier A."/>
            <person name="Kalinowski J."/>
            <person name="Ruckert C."/>
        </authorList>
    </citation>
    <scope>NUCLEOTIDE SEQUENCE</scope>
    <source>
        <strain evidence="7">JCM 4633</strain>
    </source>
</reference>
<reference evidence="7" key="2">
    <citation type="submission" date="2020-09" db="EMBL/GenBank/DDBJ databases">
        <authorList>
            <person name="Sun Q."/>
            <person name="Ohkuma M."/>
        </authorList>
    </citation>
    <scope>NUCLEOTIDE SEQUENCE</scope>
    <source>
        <strain evidence="7">JCM 4633</strain>
    </source>
</reference>
<evidence type="ECO:0000256" key="3">
    <source>
        <dbReference type="ARBA" id="ARBA00022840"/>
    </source>
</evidence>
<evidence type="ECO:0000256" key="4">
    <source>
        <dbReference type="ARBA" id="ARBA00049985"/>
    </source>
</evidence>
<dbReference type="SUPFAM" id="SSF52540">
    <property type="entry name" value="P-loop containing nucleoside triphosphate hydrolases"/>
    <property type="match status" value="1"/>
</dbReference>
<evidence type="ECO:0000313" key="7">
    <source>
        <dbReference type="EMBL" id="GHC33618.1"/>
    </source>
</evidence>
<evidence type="ECO:0000256" key="2">
    <source>
        <dbReference type="ARBA" id="ARBA00022741"/>
    </source>
</evidence>
<dbReference type="GO" id="GO:0005524">
    <property type="term" value="F:ATP binding"/>
    <property type="evidence" value="ECO:0007669"/>
    <property type="project" value="UniProtKB-KW"/>
</dbReference>
<feature type="region of interest" description="Disordered" evidence="5">
    <location>
        <begin position="1"/>
        <end position="41"/>
    </location>
</feature>
<dbReference type="InterPro" id="IPR003439">
    <property type="entry name" value="ABC_transporter-like_ATP-bd"/>
</dbReference>
<comment type="subcellular location">
    <subcellularLocation>
        <location evidence="1">Cell membrane</location>
        <topology evidence="1">Peripheral membrane protein</topology>
        <orientation evidence="1">Cytoplasmic side</orientation>
    </subcellularLocation>
</comment>
<dbReference type="InterPro" id="IPR027417">
    <property type="entry name" value="P-loop_NTPase"/>
</dbReference>
<evidence type="ECO:0000256" key="5">
    <source>
        <dbReference type="SAM" id="MobiDB-lite"/>
    </source>
</evidence>
<proteinExistence type="inferred from homology"/>
<dbReference type="Pfam" id="PF00005">
    <property type="entry name" value="ABC_tran"/>
    <property type="match status" value="1"/>
</dbReference>
<dbReference type="GO" id="GO:1900753">
    <property type="term" value="P:doxorubicin transport"/>
    <property type="evidence" value="ECO:0007669"/>
    <property type="project" value="InterPro"/>
</dbReference>
<dbReference type="GO" id="GO:0043215">
    <property type="term" value="P:daunorubicin transport"/>
    <property type="evidence" value="ECO:0007669"/>
    <property type="project" value="InterPro"/>
</dbReference>
<keyword evidence="3 7" id="KW-0067">ATP-binding</keyword>
<dbReference type="InterPro" id="IPR003593">
    <property type="entry name" value="AAA+_ATPase"/>
</dbReference>
<dbReference type="PROSITE" id="PS00211">
    <property type="entry name" value="ABC_TRANSPORTER_1"/>
    <property type="match status" value="1"/>
</dbReference>
<organism evidence="7 8">
    <name type="scientific">Streptomyces cinnamoneus</name>
    <name type="common">Streptoverticillium cinnamoneum</name>
    <dbReference type="NCBI Taxonomy" id="53446"/>
    <lineage>
        <taxon>Bacteria</taxon>
        <taxon>Bacillati</taxon>
        <taxon>Actinomycetota</taxon>
        <taxon>Actinomycetes</taxon>
        <taxon>Kitasatosporales</taxon>
        <taxon>Streptomycetaceae</taxon>
        <taxon>Streptomyces</taxon>
        <taxon>Streptomyces cinnamoneus group</taxon>
    </lineage>
</organism>
<accession>A0A918WC51</accession>
<dbReference type="GO" id="GO:0016887">
    <property type="term" value="F:ATP hydrolysis activity"/>
    <property type="evidence" value="ECO:0007669"/>
    <property type="project" value="InterPro"/>
</dbReference>
<dbReference type="PROSITE" id="PS50893">
    <property type="entry name" value="ABC_TRANSPORTER_2"/>
    <property type="match status" value="1"/>
</dbReference>
<keyword evidence="2" id="KW-0547">Nucleotide-binding</keyword>
<dbReference type="AlphaFoldDB" id="A0A918WC51"/>
<dbReference type="InterPro" id="IPR017871">
    <property type="entry name" value="ABC_transporter-like_CS"/>
</dbReference>
<feature type="compositionally biased region" description="Low complexity" evidence="5">
    <location>
        <begin position="1"/>
        <end position="16"/>
    </location>
</feature>
<evidence type="ECO:0000256" key="1">
    <source>
        <dbReference type="ARBA" id="ARBA00004413"/>
    </source>
</evidence>
<sequence length="369" mass="38407">MFGAGPRTARGPAAGTDGDAAHRSGRPAPAAGAAGGPTAGSGPPAVLARGLGKSYAGVEAVRGIDLTVAQGETFGFLGPNGAGKTTTISMLTTLATPTTGRIEIAGHDTRTAPQQVRRNLGLVFQETTLDPELTAVENLRFHADLYALPRAGLAGRIAEMLELVGLSARGDSLVRTFSGGMQRRLEIARGLLHRPRLLFLDEPTIGLDPQTRAQVWAHLAEVREREATTIFLTTHYLDEAEQCDRIAIIDDGRIVAQGSPAELKSVIGADRVDLRTGDDMAAAALLHERFGLAAVRGPNGLSVKVAEGARLVPALCAALDVAVYEVTVTRPSLDDVFLHHTGRGIRDDALPGAAGTAGTAEPSDSGDST</sequence>
<dbReference type="GO" id="GO:0005886">
    <property type="term" value="C:plasma membrane"/>
    <property type="evidence" value="ECO:0007669"/>
    <property type="project" value="UniProtKB-SubCell"/>
</dbReference>
<dbReference type="PANTHER" id="PTHR43582">
    <property type="entry name" value="LINEARMYCIN RESISTANCE ATP-BINDING PROTEIN LNRL"/>
    <property type="match status" value="1"/>
</dbReference>
<dbReference type="Gene3D" id="3.40.50.300">
    <property type="entry name" value="P-loop containing nucleotide triphosphate hydrolases"/>
    <property type="match status" value="1"/>
</dbReference>
<name>A0A918WC51_STRCJ</name>
<dbReference type="SMART" id="SM00382">
    <property type="entry name" value="AAA"/>
    <property type="match status" value="1"/>
</dbReference>
<gene>
    <name evidence="7" type="ORF">GCM10010507_02650</name>
</gene>
<dbReference type="Proteomes" id="UP000646244">
    <property type="component" value="Unassembled WGS sequence"/>
</dbReference>
<feature type="region of interest" description="Disordered" evidence="5">
    <location>
        <begin position="348"/>
        <end position="369"/>
    </location>
</feature>
<dbReference type="NCBIfam" id="TIGR01188">
    <property type="entry name" value="drrA"/>
    <property type="match status" value="1"/>
</dbReference>
<dbReference type="PANTHER" id="PTHR43582:SF2">
    <property type="entry name" value="LINEARMYCIN RESISTANCE ATP-BINDING PROTEIN LNRL"/>
    <property type="match status" value="1"/>
</dbReference>
<evidence type="ECO:0000313" key="8">
    <source>
        <dbReference type="Proteomes" id="UP000646244"/>
    </source>
</evidence>
<dbReference type="InterPro" id="IPR005894">
    <property type="entry name" value="DrrA"/>
</dbReference>